<gene>
    <name evidence="10" type="ORF">RHGRI_022147</name>
</gene>
<dbReference type="PANTHER" id="PTHR21568">
    <property type="entry name" value="TRNA PSEUDOURIDINE SYNTHASE PUS10"/>
    <property type="match status" value="1"/>
</dbReference>
<dbReference type="GO" id="GO:0003723">
    <property type="term" value="F:RNA binding"/>
    <property type="evidence" value="ECO:0007669"/>
    <property type="project" value="InterPro"/>
</dbReference>
<dbReference type="Proteomes" id="UP000823749">
    <property type="component" value="Chromosome 7"/>
</dbReference>
<keyword evidence="11" id="KW-1185">Reference proteome</keyword>
<evidence type="ECO:0000256" key="2">
    <source>
        <dbReference type="ARBA" id="ARBA00012787"/>
    </source>
</evidence>
<dbReference type="Pfam" id="PF21238">
    <property type="entry name" value="Pus10_C"/>
    <property type="match status" value="2"/>
</dbReference>
<feature type="domain" description="Pus10 N-terminal eukaryotes" evidence="8">
    <location>
        <begin position="121"/>
        <end position="246"/>
    </location>
</feature>
<keyword evidence="4" id="KW-0413">Isomerase</keyword>
<dbReference type="InterPro" id="IPR048742">
    <property type="entry name" value="Pus10_N_euk"/>
</dbReference>
<dbReference type="EMBL" id="JACTNZ010000007">
    <property type="protein sequence ID" value="KAG5542508.1"/>
    <property type="molecule type" value="Genomic_DNA"/>
</dbReference>
<dbReference type="Pfam" id="PF21237">
    <property type="entry name" value="Pus10_N_euk"/>
    <property type="match status" value="1"/>
</dbReference>
<dbReference type="InterPro" id="IPR039894">
    <property type="entry name" value="Pus10-like"/>
</dbReference>
<evidence type="ECO:0000256" key="1">
    <source>
        <dbReference type="ARBA" id="ARBA00009652"/>
    </source>
</evidence>
<dbReference type="AlphaFoldDB" id="A0AAV6JQX7"/>
<evidence type="ECO:0000259" key="9">
    <source>
        <dbReference type="Pfam" id="PF21238"/>
    </source>
</evidence>
<dbReference type="GO" id="GO:0031119">
    <property type="term" value="P:tRNA pseudouridine synthesis"/>
    <property type="evidence" value="ECO:0007669"/>
    <property type="project" value="TreeGrafter"/>
</dbReference>
<name>A0AAV6JQX7_9ERIC</name>
<evidence type="ECO:0000313" key="11">
    <source>
        <dbReference type="Proteomes" id="UP000823749"/>
    </source>
</evidence>
<protein>
    <recommendedName>
        <fullName evidence="2">tRNA pseudouridine(55) synthase</fullName>
        <ecNumber evidence="2">5.4.99.25</ecNumber>
    </recommendedName>
    <alternativeName>
        <fullName evidence="7">tRNA pseudouridine 55 synthase</fullName>
    </alternativeName>
    <alternativeName>
        <fullName evidence="5">tRNA pseudouridylate synthase</fullName>
    </alternativeName>
    <alternativeName>
        <fullName evidence="6">tRNA-uridine isomerase</fullName>
    </alternativeName>
</protein>
<dbReference type="Gene3D" id="3.30.70.3190">
    <property type="match status" value="1"/>
</dbReference>
<evidence type="ECO:0000256" key="3">
    <source>
        <dbReference type="ARBA" id="ARBA00022694"/>
    </source>
</evidence>
<comment type="caution">
    <text evidence="10">The sequence shown here is derived from an EMBL/GenBank/DDBJ whole genome shotgun (WGS) entry which is preliminary data.</text>
</comment>
<organism evidence="10 11">
    <name type="scientific">Rhododendron griersonianum</name>
    <dbReference type="NCBI Taxonomy" id="479676"/>
    <lineage>
        <taxon>Eukaryota</taxon>
        <taxon>Viridiplantae</taxon>
        <taxon>Streptophyta</taxon>
        <taxon>Embryophyta</taxon>
        <taxon>Tracheophyta</taxon>
        <taxon>Spermatophyta</taxon>
        <taxon>Magnoliopsida</taxon>
        <taxon>eudicotyledons</taxon>
        <taxon>Gunneridae</taxon>
        <taxon>Pentapetalae</taxon>
        <taxon>asterids</taxon>
        <taxon>Ericales</taxon>
        <taxon>Ericaceae</taxon>
        <taxon>Ericoideae</taxon>
        <taxon>Rhodoreae</taxon>
        <taxon>Rhododendron</taxon>
    </lineage>
</organism>
<dbReference type="GO" id="GO:0160148">
    <property type="term" value="F:tRNA pseudouridine(55) synthase activity"/>
    <property type="evidence" value="ECO:0007669"/>
    <property type="project" value="UniProtKB-EC"/>
</dbReference>
<evidence type="ECO:0000256" key="5">
    <source>
        <dbReference type="ARBA" id="ARBA00075270"/>
    </source>
</evidence>
<dbReference type="EC" id="5.4.99.25" evidence="2"/>
<evidence type="ECO:0000256" key="4">
    <source>
        <dbReference type="ARBA" id="ARBA00023235"/>
    </source>
</evidence>
<dbReference type="PANTHER" id="PTHR21568:SF0">
    <property type="entry name" value="TRNA PSEUDOURIDINE SYNTHASE PUS10"/>
    <property type="match status" value="1"/>
</dbReference>
<dbReference type="Gene3D" id="3.30.70.2510">
    <property type="match status" value="1"/>
</dbReference>
<dbReference type="FunFam" id="3.30.70.3190:FF:000001">
    <property type="entry name" value="tRNA pseudouridine synthase Pus10"/>
    <property type="match status" value="1"/>
</dbReference>
<feature type="domain" description="Pus10-like C-terminal" evidence="9">
    <location>
        <begin position="351"/>
        <end position="487"/>
    </location>
</feature>
<sequence length="619" mass="70269">MANETEAAAAAAQAINGQGEAHVISSAVDESKLVSDAVRSWPPHAVKDLLSIGVCIRCIFRLFGASEIVHSCATLLTSALSATVEKLMGLEGHMEHKDHGSKENPCSQQSSEGSELEPKLCKICLGILQFVYRDNREMVVKRACPYDFAVFITELVKQERHQIDSFSLEVSIPSSVVENEQAVWLYMKRKYDSELWFQEKFRADCLSAKDFLKLSITNPLETLLDTKYNLSSPLRIRLTYTHSEVAIKVQKHVEKKEGNKRIKTGMSSVLHQQPHRLPSCHLNCADDMDTRVGNEIAGREYSDFVTSEEYVSTRLCNVSDNNDSPDLSQFEVEKVSQPCSLTFLCHRTPVYIGGRYLKYSRNVSQTRWIIDDERMGEASVEEIIGSNILPICRGDNYKFHAAGREDIDVRMLGSGRPFLIEVQNARRVPSEMSVKEIERKINSMENNLVKVKNVKVVGSQGWSLMREGEAEKQVNFHFLVIYYNGCNRPKMAHFCLFYLVQKQYAALVWISRSLEDDDLKTLSSVMDMPILQRTPIRVLHRRSPLEREKIIHWMKVEKIAGSSQYFLLHLCTQAGTYIKEFVHGDLGRTHPSIGSILGCRAEILQLDVTDVKMDCFLTE</sequence>
<evidence type="ECO:0000256" key="7">
    <source>
        <dbReference type="ARBA" id="ARBA00083669"/>
    </source>
</evidence>
<comment type="similarity">
    <text evidence="1">Belongs to the pseudouridine synthase Pus10 family.</text>
</comment>
<reference evidence="10" key="1">
    <citation type="submission" date="2020-08" db="EMBL/GenBank/DDBJ databases">
        <title>Plant Genome Project.</title>
        <authorList>
            <person name="Zhang R.-G."/>
        </authorList>
    </citation>
    <scope>NUCLEOTIDE SEQUENCE</scope>
    <source>
        <strain evidence="10">WSP0</strain>
        <tissue evidence="10">Leaf</tissue>
    </source>
</reference>
<keyword evidence="3" id="KW-0819">tRNA processing</keyword>
<evidence type="ECO:0000259" key="8">
    <source>
        <dbReference type="Pfam" id="PF21237"/>
    </source>
</evidence>
<evidence type="ECO:0000313" key="10">
    <source>
        <dbReference type="EMBL" id="KAG5542508.1"/>
    </source>
</evidence>
<proteinExistence type="inferred from homology"/>
<dbReference type="SUPFAM" id="SSF55120">
    <property type="entry name" value="Pseudouridine synthase"/>
    <property type="match status" value="1"/>
</dbReference>
<dbReference type="InterPro" id="IPR020103">
    <property type="entry name" value="PsdUridine_synth_cat_dom_sf"/>
</dbReference>
<feature type="domain" description="Pus10-like C-terminal" evidence="9">
    <location>
        <begin position="501"/>
        <end position="611"/>
    </location>
</feature>
<dbReference type="FunFam" id="3.30.70.2510:FF:000001">
    <property type="entry name" value="tRNA pseudouridine synthase Pus10"/>
    <property type="match status" value="1"/>
</dbReference>
<evidence type="ECO:0000256" key="6">
    <source>
        <dbReference type="ARBA" id="ARBA00079393"/>
    </source>
</evidence>
<dbReference type="InterPro" id="IPR048741">
    <property type="entry name" value="Pus10-like_C"/>
</dbReference>
<accession>A0AAV6JQX7</accession>